<evidence type="ECO:0000256" key="6">
    <source>
        <dbReference type="ARBA" id="ARBA00023015"/>
    </source>
</evidence>
<evidence type="ECO:0000256" key="7">
    <source>
        <dbReference type="ARBA" id="ARBA00023158"/>
    </source>
</evidence>
<evidence type="ECO:0000256" key="3">
    <source>
        <dbReference type="ARBA" id="ARBA00008030"/>
    </source>
</evidence>
<comment type="similarity">
    <text evidence="3">Belongs to the CNOT11 family.</text>
</comment>
<organism evidence="11">
    <name type="scientific">Lotharella globosa</name>
    <dbReference type="NCBI Taxonomy" id="91324"/>
    <lineage>
        <taxon>Eukaryota</taxon>
        <taxon>Sar</taxon>
        <taxon>Rhizaria</taxon>
        <taxon>Cercozoa</taxon>
        <taxon>Chlorarachniophyceae</taxon>
        <taxon>Lotharella</taxon>
    </lineage>
</organism>
<dbReference type="GO" id="GO:0031047">
    <property type="term" value="P:regulatory ncRNA-mediated gene silencing"/>
    <property type="evidence" value="ECO:0007669"/>
    <property type="project" value="UniProtKB-KW"/>
</dbReference>
<evidence type="ECO:0000256" key="8">
    <source>
        <dbReference type="ARBA" id="ARBA00023163"/>
    </source>
</evidence>
<evidence type="ECO:0000256" key="4">
    <source>
        <dbReference type="ARBA" id="ARBA00014872"/>
    </source>
</evidence>
<dbReference type="EMBL" id="HBIV01032542">
    <property type="protein sequence ID" value="CAE0671563.1"/>
    <property type="molecule type" value="Transcribed_RNA"/>
</dbReference>
<dbReference type="AlphaFoldDB" id="A0A7S4DUG8"/>
<dbReference type="InterPro" id="IPR019312">
    <property type="entry name" value="CNOT11"/>
</dbReference>
<evidence type="ECO:0000256" key="1">
    <source>
        <dbReference type="ARBA" id="ARBA00004123"/>
    </source>
</evidence>
<keyword evidence="6" id="KW-0805">Transcription regulation</keyword>
<keyword evidence="9" id="KW-0539">Nucleus</keyword>
<keyword evidence="7" id="KW-0943">RNA-mediated gene silencing</keyword>
<reference evidence="11" key="1">
    <citation type="submission" date="2021-01" db="EMBL/GenBank/DDBJ databases">
        <authorList>
            <person name="Corre E."/>
            <person name="Pelletier E."/>
            <person name="Niang G."/>
            <person name="Scheremetjew M."/>
            <person name="Finn R."/>
            <person name="Kale V."/>
            <person name="Holt S."/>
            <person name="Cochrane G."/>
            <person name="Meng A."/>
            <person name="Brown T."/>
            <person name="Cohen L."/>
        </authorList>
    </citation>
    <scope>NUCLEOTIDE SEQUENCE</scope>
    <source>
        <strain evidence="11">CCCM811</strain>
    </source>
</reference>
<feature type="region of interest" description="Disordered" evidence="10">
    <location>
        <begin position="299"/>
        <end position="354"/>
    </location>
</feature>
<evidence type="ECO:0000256" key="2">
    <source>
        <dbReference type="ARBA" id="ARBA00004496"/>
    </source>
</evidence>
<comment type="subcellular location">
    <subcellularLocation>
        <location evidence="2">Cytoplasm</location>
    </subcellularLocation>
    <subcellularLocation>
        <location evidence="1">Nucleus</location>
    </subcellularLocation>
</comment>
<keyword evidence="5" id="KW-0963">Cytoplasm</keyword>
<keyword evidence="8" id="KW-0804">Transcription</keyword>
<sequence length="531" mass="58902">MLNPKELATVLSAVEEDGKAFESVSAHFQRTFTHMNGRFKATTMMLMLLEDELASMLKPTQRLSMIFLAFDAHRTDDLKSHPFAQALMEMAERLTFKLESAKREHVKAVEAETNEAKTFAALERRAVDFSERSLIISLVCPSSPKALQDLRSASPRKLYSELKSEWGNILRAVHSFPTTLPAQFTKTQKVLKESVSPGDLCGFRAHSFRNSIFEPAQPHRKPERARAMPARGRRGRSADASPTLTGDMVASLGSLLSCSFAPEFVRPVPLVSSDEALVWLDPLPLEDLVWDPTMAQASLPPEASSAAQATRAAAQAPGAPSSTPHAAVAAAAGAGERKERGEGEPEPEERDPFVRATREVLAKALKSTLGSTDLHLLTKTLQKRPDVVSRIGMTPKKLPPLIEKNPDVAYEMLLKLMDTPVIPEYFAVIVKMDMSLHSMDVVNRLTTAVELPPEFVHLYISNCIASCENIKDKYLQTRLVRLVCVFLQSLIRNKIINVKDLLIEVQAFCIEYSRVKEAAGLFRLLKQLEFS</sequence>
<gene>
    <name evidence="11" type="ORF">LGLO00237_LOCUS23210</name>
</gene>
<dbReference type="Pfam" id="PF10155">
    <property type="entry name" value="CNOT11"/>
    <property type="match status" value="1"/>
</dbReference>
<evidence type="ECO:0000256" key="9">
    <source>
        <dbReference type="ARBA" id="ARBA00023242"/>
    </source>
</evidence>
<dbReference type="GO" id="GO:0005737">
    <property type="term" value="C:cytoplasm"/>
    <property type="evidence" value="ECO:0007669"/>
    <property type="project" value="UniProtKB-SubCell"/>
</dbReference>
<evidence type="ECO:0000256" key="5">
    <source>
        <dbReference type="ARBA" id="ARBA00022490"/>
    </source>
</evidence>
<evidence type="ECO:0000313" key="11">
    <source>
        <dbReference type="EMBL" id="CAE0671563.1"/>
    </source>
</evidence>
<dbReference type="PANTHER" id="PTHR15975:SF0">
    <property type="entry name" value="CCR4-NOT TRANSCRIPTION COMPLEX SUBUNIT 11"/>
    <property type="match status" value="1"/>
</dbReference>
<proteinExistence type="inferred from homology"/>
<dbReference type="GO" id="GO:0030014">
    <property type="term" value="C:CCR4-NOT complex"/>
    <property type="evidence" value="ECO:0007669"/>
    <property type="project" value="InterPro"/>
</dbReference>
<evidence type="ECO:0000256" key="10">
    <source>
        <dbReference type="SAM" id="MobiDB-lite"/>
    </source>
</evidence>
<accession>A0A7S4DUG8</accession>
<feature type="compositionally biased region" description="Low complexity" evidence="10">
    <location>
        <begin position="301"/>
        <end position="334"/>
    </location>
</feature>
<dbReference type="PANTHER" id="PTHR15975">
    <property type="entry name" value="CCR4-NOT TRANSCRIPTION COMPLEX SUBUNIT 11"/>
    <property type="match status" value="1"/>
</dbReference>
<name>A0A7S4DUG8_9EUKA</name>
<protein>
    <recommendedName>
        <fullName evidence="4">CCR4-NOT transcription complex subunit 11</fullName>
    </recommendedName>
</protein>
<feature type="region of interest" description="Disordered" evidence="10">
    <location>
        <begin position="215"/>
        <end position="243"/>
    </location>
</feature>
<dbReference type="GO" id="GO:0005634">
    <property type="term" value="C:nucleus"/>
    <property type="evidence" value="ECO:0007669"/>
    <property type="project" value="UniProtKB-SubCell"/>
</dbReference>